<comment type="caution">
    <text evidence="4">The sequence shown here is derived from an EMBL/GenBank/DDBJ whole genome shotgun (WGS) entry which is preliminary data.</text>
</comment>
<organism evidence="4 5">
    <name type="scientific">Ralstonia mojiangensis</name>
    <dbReference type="NCBI Taxonomy" id="2953895"/>
    <lineage>
        <taxon>Bacteria</taxon>
        <taxon>Pseudomonadati</taxon>
        <taxon>Pseudomonadota</taxon>
        <taxon>Betaproteobacteria</taxon>
        <taxon>Burkholderiales</taxon>
        <taxon>Burkholderiaceae</taxon>
        <taxon>Ralstonia</taxon>
    </lineage>
</organism>
<reference evidence="4" key="1">
    <citation type="journal article" date="2023" name="Front. Microbiol.">
        <title>Ralstonia chuxiongensis sp. nov., Ralstonia mojiangensis sp. nov., and Ralstonia soli sp. nov., isolated from tobacco fields, are three novel species in the family Burkholderiaceae.</title>
        <authorList>
            <person name="Lu C.H."/>
            <person name="Zhang Y.Y."/>
            <person name="Jiang N."/>
            <person name="Chen W."/>
            <person name="Shao X."/>
            <person name="Zhao Z.M."/>
            <person name="Lu W.L."/>
            <person name="Hu X."/>
            <person name="Xi Y.X."/>
            <person name="Zou S.Y."/>
            <person name="Wei Q.J."/>
            <person name="Lin Z.L."/>
            <person name="Gong L."/>
            <person name="Gai X.T."/>
            <person name="Zhang L.Q."/>
            <person name="Li J.Y."/>
            <person name="Jin Y."/>
            <person name="Xia Z.Y."/>
        </authorList>
    </citation>
    <scope>NUCLEOTIDE SEQUENCE</scope>
    <source>
        <strain evidence="4">22TCCZM01-4</strain>
    </source>
</reference>
<dbReference type="SUPFAM" id="SSF49764">
    <property type="entry name" value="HSP20-like chaperones"/>
    <property type="match status" value="1"/>
</dbReference>
<reference evidence="4" key="2">
    <citation type="submission" date="2023-02" db="EMBL/GenBank/DDBJ databases">
        <authorList>
            <person name="Lu C.-H."/>
        </authorList>
    </citation>
    <scope>NUCLEOTIDE SEQUENCE</scope>
    <source>
        <strain evidence="4">22TCCZM01-4</strain>
    </source>
</reference>
<name>A0AAE3LGJ3_9RALS</name>
<dbReference type="RefSeq" id="WP_260774272.1">
    <property type="nucleotide sequence ID" value="NZ_JAOCQH010000009.1"/>
</dbReference>
<dbReference type="Pfam" id="PF00011">
    <property type="entry name" value="HSP20"/>
    <property type="match status" value="1"/>
</dbReference>
<dbReference type="PANTHER" id="PTHR11527">
    <property type="entry name" value="HEAT-SHOCK PROTEIN 20 FAMILY MEMBER"/>
    <property type="match status" value="1"/>
</dbReference>
<sequence length="291" mass="32811">MIIASPLDLRSHHFMVGGAAIRVQRLPYGFLINVRNKNVRCLWQRDEASKPSPILPGQQRDRLRDREGYAWSPRKMEHNTAGVDRLMSIKMLFASASRMVSPRPPIGESIMAESDTKLAVKTGTEASTKQPGSIQPWRAFDNLRQEVSRVFDDFDRGFHLFPFHRAALDIAPFWRRDWALTSAPAVDVVETDTAYEIKADLPGMEEKDVEVKLANGGLTIKGEKQEEKEEKQKDYYLHERHFGAFERSFRMPDGVDTDKIQASFKNGVLTVTLPKTDAAQAASKTIPVNGG</sequence>
<dbReference type="Gene3D" id="2.60.40.790">
    <property type="match status" value="1"/>
</dbReference>
<dbReference type="PROSITE" id="PS01031">
    <property type="entry name" value="SHSP"/>
    <property type="match status" value="1"/>
</dbReference>
<dbReference type="InterPro" id="IPR031107">
    <property type="entry name" value="Small_HSP"/>
</dbReference>
<dbReference type="EMBL" id="JAOCQJ010000007">
    <property type="protein sequence ID" value="MCT7318711.1"/>
    <property type="molecule type" value="Genomic_DNA"/>
</dbReference>
<proteinExistence type="inferred from homology"/>
<feature type="domain" description="SHSP" evidence="3">
    <location>
        <begin position="177"/>
        <end position="291"/>
    </location>
</feature>
<evidence type="ECO:0000256" key="2">
    <source>
        <dbReference type="RuleBase" id="RU003616"/>
    </source>
</evidence>
<evidence type="ECO:0000313" key="5">
    <source>
        <dbReference type="Proteomes" id="UP001164374"/>
    </source>
</evidence>
<dbReference type="InterPro" id="IPR002068">
    <property type="entry name" value="A-crystallin/Hsp20_dom"/>
</dbReference>
<dbReference type="CDD" id="cd06464">
    <property type="entry name" value="ACD_sHsps-like"/>
    <property type="match status" value="1"/>
</dbReference>
<gene>
    <name evidence="4" type="ORF">N5I87_22045</name>
</gene>
<evidence type="ECO:0000259" key="3">
    <source>
        <dbReference type="PROSITE" id="PS01031"/>
    </source>
</evidence>
<dbReference type="InterPro" id="IPR008978">
    <property type="entry name" value="HSP20-like_chaperone"/>
</dbReference>
<protein>
    <submittedName>
        <fullName evidence="4">Hsp20/alpha crystallin family protein</fullName>
    </submittedName>
</protein>
<dbReference type="AlphaFoldDB" id="A0AAE3LGJ3"/>
<dbReference type="Proteomes" id="UP001164374">
    <property type="component" value="Unassembled WGS sequence"/>
</dbReference>
<evidence type="ECO:0000313" key="4">
    <source>
        <dbReference type="EMBL" id="MCT7318711.1"/>
    </source>
</evidence>
<evidence type="ECO:0000256" key="1">
    <source>
        <dbReference type="PROSITE-ProRule" id="PRU00285"/>
    </source>
</evidence>
<comment type="similarity">
    <text evidence="1 2">Belongs to the small heat shock protein (HSP20) family.</text>
</comment>
<accession>A0AAE3LGJ3</accession>